<dbReference type="InterPro" id="IPR036388">
    <property type="entry name" value="WH-like_DNA-bd_sf"/>
</dbReference>
<dbReference type="Pfam" id="PF02082">
    <property type="entry name" value="Rrf2"/>
    <property type="match status" value="1"/>
</dbReference>
<dbReference type="AlphaFoldDB" id="A0A1N6CRZ3"/>
<dbReference type="GO" id="GO:0003700">
    <property type="term" value="F:DNA-binding transcription factor activity"/>
    <property type="evidence" value="ECO:0007669"/>
    <property type="project" value="TreeGrafter"/>
</dbReference>
<dbReference type="SUPFAM" id="SSF46785">
    <property type="entry name" value="Winged helix' DNA-binding domain"/>
    <property type="match status" value="1"/>
</dbReference>
<dbReference type="InterPro" id="IPR036390">
    <property type="entry name" value="WH_DNA-bd_sf"/>
</dbReference>
<dbReference type="PROSITE" id="PS51197">
    <property type="entry name" value="HTH_RRF2_2"/>
    <property type="match status" value="1"/>
</dbReference>
<dbReference type="Proteomes" id="UP000185192">
    <property type="component" value="Unassembled WGS sequence"/>
</dbReference>
<name>A0A1N6CRZ3_9SPHN</name>
<keyword evidence="1" id="KW-0238">DNA-binding</keyword>
<organism evidence="2 3">
    <name type="scientific">Parasphingorhabdus marina DSM 22363</name>
    <dbReference type="NCBI Taxonomy" id="1123272"/>
    <lineage>
        <taxon>Bacteria</taxon>
        <taxon>Pseudomonadati</taxon>
        <taxon>Pseudomonadota</taxon>
        <taxon>Alphaproteobacteria</taxon>
        <taxon>Sphingomonadales</taxon>
        <taxon>Sphingomonadaceae</taxon>
        <taxon>Parasphingorhabdus</taxon>
    </lineage>
</organism>
<keyword evidence="3" id="KW-1185">Reference proteome</keyword>
<dbReference type="Gene3D" id="1.10.10.10">
    <property type="entry name" value="Winged helix-like DNA-binding domain superfamily/Winged helix DNA-binding domain"/>
    <property type="match status" value="1"/>
</dbReference>
<evidence type="ECO:0000256" key="1">
    <source>
        <dbReference type="ARBA" id="ARBA00023125"/>
    </source>
</evidence>
<dbReference type="RefSeq" id="WP_074203872.1">
    <property type="nucleotide sequence ID" value="NZ_FSQW01000001.1"/>
</dbReference>
<accession>A0A1N6CRZ3</accession>
<protein>
    <submittedName>
        <fullName evidence="2">Transcriptional regulator, BadM/Rrf2 family</fullName>
    </submittedName>
</protein>
<gene>
    <name evidence="2" type="ORF">SAMN02745824_0859</name>
</gene>
<reference evidence="3" key="1">
    <citation type="submission" date="2016-11" db="EMBL/GenBank/DDBJ databases">
        <authorList>
            <person name="Varghese N."/>
            <person name="Submissions S."/>
        </authorList>
    </citation>
    <scope>NUCLEOTIDE SEQUENCE [LARGE SCALE GENOMIC DNA]</scope>
    <source>
        <strain evidence="3">DSM 22363</strain>
    </source>
</reference>
<proteinExistence type="predicted"/>
<dbReference type="NCBIfam" id="TIGR00738">
    <property type="entry name" value="rrf2_super"/>
    <property type="match status" value="1"/>
</dbReference>
<dbReference type="PANTHER" id="PTHR33221:SF4">
    <property type="entry name" value="HTH-TYPE TRANSCRIPTIONAL REPRESSOR NSRR"/>
    <property type="match status" value="1"/>
</dbReference>
<dbReference type="InterPro" id="IPR000944">
    <property type="entry name" value="Tscrpt_reg_Rrf2"/>
</dbReference>
<evidence type="ECO:0000313" key="2">
    <source>
        <dbReference type="EMBL" id="SIN61321.1"/>
    </source>
</evidence>
<evidence type="ECO:0000313" key="3">
    <source>
        <dbReference type="Proteomes" id="UP000185192"/>
    </source>
</evidence>
<dbReference type="GO" id="GO:0003677">
    <property type="term" value="F:DNA binding"/>
    <property type="evidence" value="ECO:0007669"/>
    <property type="project" value="UniProtKB-KW"/>
</dbReference>
<dbReference type="OrthoDB" id="9802344at2"/>
<dbReference type="EMBL" id="FSQW01000001">
    <property type="protein sequence ID" value="SIN61321.1"/>
    <property type="molecule type" value="Genomic_DNA"/>
</dbReference>
<dbReference type="PANTHER" id="PTHR33221">
    <property type="entry name" value="WINGED HELIX-TURN-HELIX TRANSCRIPTIONAL REGULATOR, RRF2 FAMILY"/>
    <property type="match status" value="1"/>
</dbReference>
<dbReference type="GO" id="GO:0005829">
    <property type="term" value="C:cytosol"/>
    <property type="evidence" value="ECO:0007669"/>
    <property type="project" value="TreeGrafter"/>
</dbReference>
<sequence length="145" mass="16070">MKLTAQTDYALRMLMFLTTQEGSQKIDNIARTYGISKNHLMKVAQRLVSAGFVVSQRGRGGGLTLARDPGEINVGAVVRAMETTDQFVECQMRSDNSCILTPVCGLKPVLADAVEAFLSHLDKFTLADISRNRRDFARIFDLQNT</sequence>
<dbReference type="STRING" id="1123272.SAMN02745824_0859"/>